<feature type="chain" id="PRO_5045089322" description="Secreted protein" evidence="1">
    <location>
        <begin position="21"/>
        <end position="194"/>
    </location>
</feature>
<protein>
    <recommendedName>
        <fullName evidence="4">Secreted protein</fullName>
    </recommendedName>
</protein>
<sequence length="194" mass="22191">MIIRYVLCLVLSISSLISYAQTVNLPCPKGWSTESFKLPVDFAPNIPYSGIEELRFSPGWGTPGNEELWSYCYLWWIDGEVEVTASNLKNHLEDYYNGLVSRNVASRKIETSKVVPTKARFKQVTDASGNYFVGTVSMLDYMSEKPIVLNIKVNKTFCKEHNKEAVFFSISPQSKEHRVWKELDQIWAGFQCSK</sequence>
<evidence type="ECO:0000256" key="1">
    <source>
        <dbReference type="SAM" id="SignalP"/>
    </source>
</evidence>
<organism evidence="2 3">
    <name type="scientific">Chryseosolibacter indicus</name>
    <dbReference type="NCBI Taxonomy" id="2782351"/>
    <lineage>
        <taxon>Bacteria</taxon>
        <taxon>Pseudomonadati</taxon>
        <taxon>Bacteroidota</taxon>
        <taxon>Cytophagia</taxon>
        <taxon>Cytophagales</taxon>
        <taxon>Chryseotaleaceae</taxon>
        <taxon>Chryseosolibacter</taxon>
    </lineage>
</organism>
<accession>A0ABS5VMJ2</accession>
<dbReference type="RefSeq" id="WP_254152025.1">
    <property type="nucleotide sequence ID" value="NZ_JAHESD010000004.1"/>
</dbReference>
<proteinExistence type="predicted"/>
<feature type="signal peptide" evidence="1">
    <location>
        <begin position="1"/>
        <end position="20"/>
    </location>
</feature>
<dbReference type="Proteomes" id="UP000772618">
    <property type="component" value="Unassembled WGS sequence"/>
</dbReference>
<keyword evidence="3" id="KW-1185">Reference proteome</keyword>
<evidence type="ECO:0000313" key="3">
    <source>
        <dbReference type="Proteomes" id="UP000772618"/>
    </source>
</evidence>
<gene>
    <name evidence="2" type="ORF">KK060_03025</name>
</gene>
<evidence type="ECO:0000313" key="2">
    <source>
        <dbReference type="EMBL" id="MBT1702233.1"/>
    </source>
</evidence>
<dbReference type="EMBL" id="JAHESD010000004">
    <property type="protein sequence ID" value="MBT1702233.1"/>
    <property type="molecule type" value="Genomic_DNA"/>
</dbReference>
<evidence type="ECO:0008006" key="4">
    <source>
        <dbReference type="Google" id="ProtNLM"/>
    </source>
</evidence>
<reference evidence="2 3" key="1">
    <citation type="submission" date="2021-05" db="EMBL/GenBank/DDBJ databases">
        <title>A Polyphasic approach of four new species of the genus Ohtaekwangia: Ohtaekwangia histidinii sp. nov., Ohtaekwangia cretensis sp. nov., Ohtaekwangia indiensis sp. nov., Ohtaekwangia reichenbachii sp. nov. from diverse environment.</title>
        <authorList>
            <person name="Octaviana S."/>
        </authorList>
    </citation>
    <scope>NUCLEOTIDE SEQUENCE [LARGE SCALE GENOMIC DNA]</scope>
    <source>
        <strain evidence="2 3">PWU20</strain>
    </source>
</reference>
<name>A0ABS5VMJ2_9BACT</name>
<keyword evidence="1" id="KW-0732">Signal</keyword>
<comment type="caution">
    <text evidence="2">The sequence shown here is derived from an EMBL/GenBank/DDBJ whole genome shotgun (WGS) entry which is preliminary data.</text>
</comment>